<name>A0AAU7Q663_9GAMM</name>
<comment type="similarity">
    <text evidence="2">Belongs to the glycosyl hydrolase 8 (cellulase D) family.</text>
</comment>
<evidence type="ECO:0000313" key="8">
    <source>
        <dbReference type="EMBL" id="XBS68471.1"/>
    </source>
</evidence>
<keyword evidence="7" id="KW-0624">Polysaccharide degradation</keyword>
<protein>
    <recommendedName>
        <fullName evidence="3">cellulase</fullName>
        <ecNumber evidence="3">3.2.1.4</ecNumber>
    </recommendedName>
</protein>
<organism evidence="8">
    <name type="scientific">Acerihabitans sp. KWT182</name>
    <dbReference type="NCBI Taxonomy" id="3157919"/>
    <lineage>
        <taxon>Bacteria</taxon>
        <taxon>Pseudomonadati</taxon>
        <taxon>Pseudomonadota</taxon>
        <taxon>Gammaproteobacteria</taxon>
        <taxon>Enterobacterales</taxon>
        <taxon>Pectobacteriaceae</taxon>
        <taxon>Acerihabitans</taxon>
    </lineage>
</organism>
<dbReference type="GO" id="GO:0030245">
    <property type="term" value="P:cellulose catabolic process"/>
    <property type="evidence" value="ECO:0007669"/>
    <property type="project" value="UniProtKB-KW"/>
</dbReference>
<evidence type="ECO:0000256" key="6">
    <source>
        <dbReference type="ARBA" id="ARBA00023295"/>
    </source>
</evidence>
<gene>
    <name evidence="8" type="ORF">ABK905_17375</name>
</gene>
<keyword evidence="5" id="KW-0136">Cellulose degradation</keyword>
<accession>A0AAU7Q663</accession>
<dbReference type="SUPFAM" id="SSF48208">
    <property type="entry name" value="Six-hairpin glycosidases"/>
    <property type="match status" value="1"/>
</dbReference>
<keyword evidence="6" id="KW-0326">Glycosidase</keyword>
<dbReference type="AlphaFoldDB" id="A0AAU7Q663"/>
<dbReference type="InterPro" id="IPR002037">
    <property type="entry name" value="Glyco_hydro_8"/>
</dbReference>
<evidence type="ECO:0000256" key="5">
    <source>
        <dbReference type="ARBA" id="ARBA00023001"/>
    </source>
</evidence>
<dbReference type="EC" id="3.2.1.4" evidence="3"/>
<evidence type="ECO:0000256" key="1">
    <source>
        <dbReference type="ARBA" id="ARBA00000966"/>
    </source>
</evidence>
<evidence type="ECO:0000256" key="7">
    <source>
        <dbReference type="ARBA" id="ARBA00023326"/>
    </source>
</evidence>
<proteinExistence type="inferred from homology"/>
<evidence type="ECO:0000256" key="3">
    <source>
        <dbReference type="ARBA" id="ARBA00012601"/>
    </source>
</evidence>
<keyword evidence="7" id="KW-0119">Carbohydrate metabolism</keyword>
<reference evidence="8" key="1">
    <citation type="submission" date="2024-06" db="EMBL/GenBank/DDBJ databases">
        <authorList>
            <person name="Coelho C."/>
            <person name="Bento M."/>
            <person name="Garcia E."/>
            <person name="Camelo A."/>
            <person name="Brandao I."/>
            <person name="Espirito Santo C."/>
            <person name="Trovao J."/>
            <person name="Verissimo A."/>
            <person name="Costa J."/>
            <person name="Tiago I."/>
        </authorList>
    </citation>
    <scope>NUCLEOTIDE SEQUENCE</scope>
    <source>
        <strain evidence="8">KWT182</strain>
    </source>
</reference>
<dbReference type="InterPro" id="IPR008928">
    <property type="entry name" value="6-hairpin_glycosidase_sf"/>
</dbReference>
<keyword evidence="4 8" id="KW-0378">Hydrolase</keyword>
<evidence type="ECO:0000256" key="2">
    <source>
        <dbReference type="ARBA" id="ARBA00009209"/>
    </source>
</evidence>
<dbReference type="Pfam" id="PF01270">
    <property type="entry name" value="Glyco_hydro_8"/>
    <property type="match status" value="1"/>
</dbReference>
<dbReference type="EMBL" id="CP157947">
    <property type="protein sequence ID" value="XBS68471.1"/>
    <property type="molecule type" value="Genomic_DNA"/>
</dbReference>
<dbReference type="PRINTS" id="PR00735">
    <property type="entry name" value="GLHYDRLASE8"/>
</dbReference>
<dbReference type="GO" id="GO:0008810">
    <property type="term" value="F:cellulase activity"/>
    <property type="evidence" value="ECO:0007669"/>
    <property type="project" value="UniProtKB-EC"/>
</dbReference>
<dbReference type="InterPro" id="IPR012341">
    <property type="entry name" value="6hp_glycosidase-like_sf"/>
</dbReference>
<comment type="catalytic activity">
    <reaction evidence="1">
        <text>Endohydrolysis of (1-&gt;4)-beta-D-glucosidic linkages in cellulose, lichenin and cereal beta-D-glucans.</text>
        <dbReference type="EC" id="3.2.1.4"/>
    </reaction>
</comment>
<dbReference type="Gene3D" id="1.50.10.10">
    <property type="match status" value="1"/>
</dbReference>
<evidence type="ECO:0000256" key="4">
    <source>
        <dbReference type="ARBA" id="ARBA00022801"/>
    </source>
</evidence>
<sequence>MSNQIQTALLNHAVISYGDYTVMLPGIEGFEHNDRLTLNPSYFIFPAWYDFYQYSHNETWQKLIDSSMVQLTKMDFGEDGLPTDWVDLDQNGQFSPAAGWPSRFSFDAVRIPLYLRWAGISGSTLSPFIKHWSKSERDSTPAWIDVVKNQTAEYSLSQGMLAVRDLTLDDKQPISGTIGQKEDYYSASLHLLSYYVQNQLSHSVE</sequence>